<dbReference type="InterPro" id="IPR011009">
    <property type="entry name" value="Kinase-like_dom_sf"/>
</dbReference>
<protein>
    <recommendedName>
        <fullName evidence="5">Protein kinase domain-containing protein</fullName>
    </recommendedName>
</protein>
<dbReference type="InterPro" id="IPR008271">
    <property type="entry name" value="Ser/Thr_kinase_AS"/>
</dbReference>
<dbReference type="PANTHER" id="PTHR27007">
    <property type="match status" value="1"/>
</dbReference>
<feature type="region of interest" description="Disordered" evidence="3">
    <location>
        <begin position="679"/>
        <end position="699"/>
    </location>
</feature>
<dbReference type="STRING" id="1504633.A0A2T7ERE7"/>
<evidence type="ECO:0000256" key="3">
    <source>
        <dbReference type="SAM" id="MobiDB-lite"/>
    </source>
</evidence>
<evidence type="ECO:0000256" key="4">
    <source>
        <dbReference type="SAM" id="SignalP"/>
    </source>
</evidence>
<dbReference type="Proteomes" id="UP000244336">
    <property type="component" value="Chromosome 2"/>
</dbReference>
<dbReference type="Gene3D" id="3.30.200.20">
    <property type="entry name" value="Phosphorylase Kinase, domain 1"/>
    <property type="match status" value="1"/>
</dbReference>
<evidence type="ECO:0000256" key="1">
    <source>
        <dbReference type="ARBA" id="ARBA00022741"/>
    </source>
</evidence>
<dbReference type="InterPro" id="IPR000719">
    <property type="entry name" value="Prot_kinase_dom"/>
</dbReference>
<dbReference type="InterPro" id="IPR050528">
    <property type="entry name" value="L-type_Lectin-RKs"/>
</dbReference>
<dbReference type="EMBL" id="CM009750">
    <property type="protein sequence ID" value="PUZ70389.1"/>
    <property type="molecule type" value="Genomic_DNA"/>
</dbReference>
<evidence type="ECO:0000256" key="2">
    <source>
        <dbReference type="ARBA" id="ARBA00022840"/>
    </source>
</evidence>
<keyword evidence="7" id="KW-1185">Reference proteome</keyword>
<keyword evidence="1" id="KW-0547">Nucleotide-binding</keyword>
<accession>A0A2T7ERE7</accession>
<keyword evidence="2" id="KW-0067">ATP-binding</keyword>
<dbReference type="PROSITE" id="PS00108">
    <property type="entry name" value="PROTEIN_KINASE_ST"/>
    <property type="match status" value="1"/>
</dbReference>
<dbReference type="OrthoDB" id="1935106at2759"/>
<dbReference type="GO" id="GO:0005524">
    <property type="term" value="F:ATP binding"/>
    <property type="evidence" value="ECO:0007669"/>
    <property type="project" value="UniProtKB-KW"/>
</dbReference>
<evidence type="ECO:0000313" key="6">
    <source>
        <dbReference type="EMBL" id="PUZ70389.1"/>
    </source>
</evidence>
<organism evidence="6 7">
    <name type="scientific">Panicum hallii var. hallii</name>
    <dbReference type="NCBI Taxonomy" id="1504633"/>
    <lineage>
        <taxon>Eukaryota</taxon>
        <taxon>Viridiplantae</taxon>
        <taxon>Streptophyta</taxon>
        <taxon>Embryophyta</taxon>
        <taxon>Tracheophyta</taxon>
        <taxon>Spermatophyta</taxon>
        <taxon>Magnoliopsida</taxon>
        <taxon>Liliopsida</taxon>
        <taxon>Poales</taxon>
        <taxon>Poaceae</taxon>
        <taxon>PACMAD clade</taxon>
        <taxon>Panicoideae</taxon>
        <taxon>Panicodae</taxon>
        <taxon>Paniceae</taxon>
        <taxon>Panicinae</taxon>
        <taxon>Panicum</taxon>
        <taxon>Panicum sect. Panicum</taxon>
    </lineage>
</organism>
<keyword evidence="4" id="KW-0732">Signal</keyword>
<dbReference type="AlphaFoldDB" id="A0A2T7ERE7"/>
<evidence type="ECO:0000259" key="5">
    <source>
        <dbReference type="PROSITE" id="PS50011"/>
    </source>
</evidence>
<feature type="chain" id="PRO_5015663433" description="Protein kinase domain-containing protein" evidence="4">
    <location>
        <begin position="30"/>
        <end position="699"/>
    </location>
</feature>
<dbReference type="Pfam" id="PF00069">
    <property type="entry name" value="Pkinase"/>
    <property type="match status" value="1"/>
</dbReference>
<dbReference type="SMART" id="SM00220">
    <property type="entry name" value="S_TKc"/>
    <property type="match status" value="1"/>
</dbReference>
<dbReference type="FunFam" id="1.10.510.10:FF:000522">
    <property type="entry name" value="L-type lectin-domain containing receptor kinase IX.1"/>
    <property type="match status" value="1"/>
</dbReference>
<name>A0A2T7ERE7_9POAL</name>
<evidence type="ECO:0000313" key="7">
    <source>
        <dbReference type="Proteomes" id="UP000244336"/>
    </source>
</evidence>
<dbReference type="GO" id="GO:0004672">
    <property type="term" value="F:protein kinase activity"/>
    <property type="evidence" value="ECO:0007669"/>
    <property type="project" value="InterPro"/>
</dbReference>
<feature type="signal peptide" evidence="4">
    <location>
        <begin position="1"/>
        <end position="29"/>
    </location>
</feature>
<feature type="domain" description="Protein kinase" evidence="5">
    <location>
        <begin position="369"/>
        <end position="650"/>
    </location>
</feature>
<dbReference type="Gramene" id="PUZ70389">
    <property type="protein sequence ID" value="PUZ70389"/>
    <property type="gene ID" value="GQ55_2G226300"/>
</dbReference>
<dbReference type="Gene3D" id="1.10.510.10">
    <property type="entry name" value="Transferase(Phosphotransferase) domain 1"/>
    <property type="match status" value="1"/>
</dbReference>
<dbReference type="PROSITE" id="PS50011">
    <property type="entry name" value="PROTEIN_KINASE_DOM"/>
    <property type="match status" value="1"/>
</dbReference>
<reference evidence="6 7" key="1">
    <citation type="submission" date="2018-04" db="EMBL/GenBank/DDBJ databases">
        <title>WGS assembly of Panicum hallii var. hallii HAL2.</title>
        <authorList>
            <person name="Lovell J."/>
            <person name="Jenkins J."/>
            <person name="Lowry D."/>
            <person name="Mamidi S."/>
            <person name="Sreedasyam A."/>
            <person name="Weng X."/>
            <person name="Barry K."/>
            <person name="Bonette J."/>
            <person name="Campitelli B."/>
            <person name="Daum C."/>
            <person name="Gordon S."/>
            <person name="Gould B."/>
            <person name="Lipzen A."/>
            <person name="MacQueen A."/>
            <person name="Palacio-Mejia J."/>
            <person name="Plott C."/>
            <person name="Shakirov E."/>
            <person name="Shu S."/>
            <person name="Yoshinaga Y."/>
            <person name="Zane M."/>
            <person name="Rokhsar D."/>
            <person name="Grimwood J."/>
            <person name="Schmutz J."/>
            <person name="Juenger T."/>
        </authorList>
    </citation>
    <scope>NUCLEOTIDE SEQUENCE [LARGE SCALE GENOMIC DNA]</scope>
    <source>
        <strain evidence="7">cv. HAL2</strain>
    </source>
</reference>
<gene>
    <name evidence="6" type="ORF">GQ55_2G226300</name>
</gene>
<dbReference type="SUPFAM" id="SSF56112">
    <property type="entry name" value="Protein kinase-like (PK-like)"/>
    <property type="match status" value="1"/>
</dbReference>
<proteinExistence type="predicted"/>
<sequence length="699" mass="77333">MAAATSGLLAFLCLYCFFMLYIHAPCASSTSFSFNFSDTSKDPCANGLKCFGDAKFTSSVGSFSFSGSGVVVKVNTTASPLLLLLLVSLPGKGSQSACHPASSTDGNRMIPWAPLPLPLEQGIYGGVPRVGELVPSYSFGTNKSLDGGFFRYGSSLTLPNIQEPLNVNDDDLGRLWDCLLRHHATPHISHHRCGCQTPHYTLDTMWRLRQASKPPICFLSAIIDTGTFDRFVGTGQQNYSSRREAFPIPIRSNRRTRRHKRPHGVILRGHRKLLQDHDSSVRSKRDLPRRRRRQVQLREERVVGTAATTKIAVGLALFGLLCTVAGLVLWCVRKKLEDEEPIIQQSELCPSSGPRRYSHRELAAATGRFAEEERIGRGGFGPVYRGFLADQDRRVAIKVMSQGSSAQAQGTREFQAEVKVMTRLRHRSVVQLLGWCDGPEALMLVYEFLPNASLDKHLHGPERLLTWPDRYKIALGVGSAILYLHTECEQCILHGDIKPANILLDQSCNPKLGDFGLARLVDHEADSRTTQVVAGTPGYMDPGFVSTQRPSAESDIFSFGVVLLEIACGRRPTTRPNGAPVLLNWVRDMYTRDSILAAADRRLDGEFDDQQMRRVLVAGLWCTHHDQSQRPSIAQAMDLLQREDAELPVLDPVMHSSPEAVRSLEEIAYGDFSAEDSVSENSSAHTAYHTSTDSSCLLE</sequence>